<evidence type="ECO:0008006" key="2">
    <source>
        <dbReference type="Google" id="ProtNLM"/>
    </source>
</evidence>
<name>X1QPC4_9ZZZZ</name>
<feature type="non-terminal residue" evidence="1">
    <location>
        <position position="1"/>
    </location>
</feature>
<evidence type="ECO:0000313" key="1">
    <source>
        <dbReference type="EMBL" id="GAI56641.1"/>
    </source>
</evidence>
<proteinExistence type="predicted"/>
<accession>X1QPC4</accession>
<organism evidence="1">
    <name type="scientific">marine sediment metagenome</name>
    <dbReference type="NCBI Taxonomy" id="412755"/>
    <lineage>
        <taxon>unclassified sequences</taxon>
        <taxon>metagenomes</taxon>
        <taxon>ecological metagenomes</taxon>
    </lineage>
</organism>
<comment type="caution">
    <text evidence="1">The sequence shown here is derived from an EMBL/GenBank/DDBJ whole genome shotgun (WGS) entry which is preliminary data.</text>
</comment>
<dbReference type="AlphaFoldDB" id="X1QPC4"/>
<protein>
    <recommendedName>
        <fullName evidence="2">Type ISP restriction-modification enzyme LLaBIII C-terminal specificity domain-containing protein</fullName>
    </recommendedName>
</protein>
<gene>
    <name evidence="1" type="ORF">S06H3_61947</name>
</gene>
<reference evidence="1" key="1">
    <citation type="journal article" date="2014" name="Front. Microbiol.">
        <title>High frequency of phylogenetically diverse reductive dehalogenase-homologous genes in deep subseafloor sedimentary metagenomes.</title>
        <authorList>
            <person name="Kawai M."/>
            <person name="Futagami T."/>
            <person name="Toyoda A."/>
            <person name="Takaki Y."/>
            <person name="Nishi S."/>
            <person name="Hori S."/>
            <person name="Arai W."/>
            <person name="Tsubouchi T."/>
            <person name="Morono Y."/>
            <person name="Uchiyama I."/>
            <person name="Ito T."/>
            <person name="Fujiyama A."/>
            <person name="Inagaki F."/>
            <person name="Takami H."/>
        </authorList>
    </citation>
    <scope>NUCLEOTIDE SEQUENCE</scope>
    <source>
        <strain evidence="1">Expedition CK06-06</strain>
    </source>
</reference>
<dbReference type="EMBL" id="BARV01040728">
    <property type="protein sequence ID" value="GAI56641.1"/>
    <property type="molecule type" value="Genomic_DNA"/>
</dbReference>
<sequence length="54" mass="6424">VCYKWLYDRKKAKRKLSAEDIEHYHKIVVVLSETIKIMKQIDEVIDAHGGWPIK</sequence>